<comment type="caution">
    <text evidence="1">The sequence shown here is derived from an EMBL/GenBank/DDBJ whole genome shotgun (WGS) entry which is preliminary data.</text>
</comment>
<accession>A0A4V2PZ07</accession>
<organism evidence="1 2">
    <name type="scientific">Natranaerovirga hydrolytica</name>
    <dbReference type="NCBI Taxonomy" id="680378"/>
    <lineage>
        <taxon>Bacteria</taxon>
        <taxon>Bacillati</taxon>
        <taxon>Bacillota</taxon>
        <taxon>Clostridia</taxon>
        <taxon>Lachnospirales</taxon>
        <taxon>Natranaerovirgaceae</taxon>
        <taxon>Natranaerovirga</taxon>
    </lineage>
</organism>
<sequence>MHNKQNKGYVEKEYDNDIIIYIEDTFKALADAIVPWTPTLGKIFGVIQSYGAQALYTDEYTIYSLNYFEIPLALPTAQMLDVAASELMNLSQNKQYQNDRIYPMEGSFAFLLPKDRFRAITLLEDLNINLTQLPMPYKNNPGLVLSMTSALNRFVTMGYYSEWWAYGTTRLDSPNKRQLEAFPISWEQVDYPGPSYGYKVFRGYLINEFTD</sequence>
<dbReference type="AlphaFoldDB" id="A0A4V2PZ07"/>
<name>A0A4V2PZ07_9FIRM</name>
<protein>
    <submittedName>
        <fullName evidence="1">Uncharacterized protein</fullName>
    </submittedName>
</protein>
<dbReference type="RefSeq" id="WP_132283326.1">
    <property type="nucleotide sequence ID" value="NZ_SMGQ01000017.1"/>
</dbReference>
<reference evidence="1 2" key="1">
    <citation type="submission" date="2019-03" db="EMBL/GenBank/DDBJ databases">
        <title>Genomic Encyclopedia of Type Strains, Phase IV (KMG-IV): sequencing the most valuable type-strain genomes for metagenomic binning, comparative biology and taxonomic classification.</title>
        <authorList>
            <person name="Goeker M."/>
        </authorList>
    </citation>
    <scope>NUCLEOTIDE SEQUENCE [LARGE SCALE GENOMIC DNA]</scope>
    <source>
        <strain evidence="1 2">DSM 24176</strain>
    </source>
</reference>
<evidence type="ECO:0000313" key="1">
    <source>
        <dbReference type="EMBL" id="TCK88021.1"/>
    </source>
</evidence>
<dbReference type="EMBL" id="SMGQ01000017">
    <property type="protein sequence ID" value="TCK88021.1"/>
    <property type="molecule type" value="Genomic_DNA"/>
</dbReference>
<keyword evidence="2" id="KW-1185">Reference proteome</keyword>
<evidence type="ECO:0000313" key="2">
    <source>
        <dbReference type="Proteomes" id="UP000294545"/>
    </source>
</evidence>
<proteinExistence type="predicted"/>
<dbReference type="OrthoDB" id="1927593at2"/>
<gene>
    <name evidence="1" type="ORF">EDC19_2668</name>
</gene>
<dbReference type="Proteomes" id="UP000294545">
    <property type="component" value="Unassembled WGS sequence"/>
</dbReference>